<dbReference type="InterPro" id="IPR032697">
    <property type="entry name" value="SQ_cyclase_N"/>
</dbReference>
<organism evidence="7 8">
    <name type="scientific">Alicyclobacillus fastidiosus</name>
    <dbReference type="NCBI Taxonomy" id="392011"/>
    <lineage>
        <taxon>Bacteria</taxon>
        <taxon>Bacillati</taxon>
        <taxon>Bacillota</taxon>
        <taxon>Bacilli</taxon>
        <taxon>Bacillales</taxon>
        <taxon>Alicyclobacillaceae</taxon>
        <taxon>Alicyclobacillus</taxon>
    </lineage>
</organism>
<protein>
    <submittedName>
        <fullName evidence="7">Squalene--hopene cyclase</fullName>
    </submittedName>
</protein>
<dbReference type="SUPFAM" id="SSF48239">
    <property type="entry name" value="Terpenoid cyclases/Protein prenyltransferases"/>
    <property type="match status" value="2"/>
</dbReference>
<comment type="pathway">
    <text evidence="1">Secondary metabolite biosynthesis; hopanoid biosynthesis.</text>
</comment>
<dbReference type="PROSITE" id="PS01074">
    <property type="entry name" value="TERPENE_SYNTHASES"/>
    <property type="match status" value="1"/>
</dbReference>
<name>A0ABY6ZJV2_9BACL</name>
<dbReference type="Pfam" id="PF13243">
    <property type="entry name" value="SQHop_cyclase_C"/>
    <property type="match status" value="1"/>
</dbReference>
<evidence type="ECO:0000259" key="5">
    <source>
        <dbReference type="Pfam" id="PF13243"/>
    </source>
</evidence>
<dbReference type="InterPro" id="IPR018333">
    <property type="entry name" value="Squalene_cyclase"/>
</dbReference>
<evidence type="ECO:0000256" key="3">
    <source>
        <dbReference type="ARBA" id="ARBA00022737"/>
    </source>
</evidence>
<dbReference type="InterPro" id="IPR008930">
    <property type="entry name" value="Terpenoid_cyclase/PrenylTrfase"/>
</dbReference>
<dbReference type="PANTHER" id="PTHR11764:SF20">
    <property type="entry name" value="LANOSTEROL SYNTHASE"/>
    <property type="match status" value="1"/>
</dbReference>
<accession>A0ABY6ZJV2</accession>
<evidence type="ECO:0000259" key="6">
    <source>
        <dbReference type="Pfam" id="PF13249"/>
    </source>
</evidence>
<dbReference type="EMBL" id="CP104067">
    <property type="protein sequence ID" value="WAH42772.1"/>
    <property type="molecule type" value="Genomic_DNA"/>
</dbReference>
<evidence type="ECO:0000313" key="7">
    <source>
        <dbReference type="EMBL" id="WAH42772.1"/>
    </source>
</evidence>
<evidence type="ECO:0000256" key="1">
    <source>
        <dbReference type="ARBA" id="ARBA00004999"/>
    </source>
</evidence>
<dbReference type="SFLD" id="SFLDG01016">
    <property type="entry name" value="Prenyltransferase_Like_2"/>
    <property type="match status" value="1"/>
</dbReference>
<dbReference type="Gene3D" id="1.50.10.20">
    <property type="match status" value="4"/>
</dbReference>
<gene>
    <name evidence="7" type="ORF">NZD89_04895</name>
</gene>
<dbReference type="RefSeq" id="WP_268006647.1">
    <property type="nucleotide sequence ID" value="NZ_CP104067.1"/>
</dbReference>
<evidence type="ECO:0000313" key="8">
    <source>
        <dbReference type="Proteomes" id="UP001164761"/>
    </source>
</evidence>
<evidence type="ECO:0000256" key="2">
    <source>
        <dbReference type="ARBA" id="ARBA00009755"/>
    </source>
</evidence>
<dbReference type="Pfam" id="PF13249">
    <property type="entry name" value="SQHop_cyclase_N"/>
    <property type="match status" value="2"/>
</dbReference>
<dbReference type="PANTHER" id="PTHR11764">
    <property type="entry name" value="TERPENE CYCLASE/MUTASE FAMILY MEMBER"/>
    <property type="match status" value="1"/>
</dbReference>
<keyword evidence="8" id="KW-1185">Reference proteome</keyword>
<dbReference type="Proteomes" id="UP001164761">
    <property type="component" value="Chromosome"/>
</dbReference>
<keyword evidence="3" id="KW-0677">Repeat</keyword>
<keyword evidence="4" id="KW-0413">Isomerase</keyword>
<feature type="domain" description="Squalene cyclase N-terminal" evidence="6">
    <location>
        <begin position="13"/>
        <end position="197"/>
    </location>
</feature>
<dbReference type="InterPro" id="IPR032696">
    <property type="entry name" value="SQ_cyclase_C"/>
</dbReference>
<feature type="domain" description="Squalene cyclase C-terminal" evidence="5">
    <location>
        <begin position="283"/>
        <end position="594"/>
    </location>
</feature>
<sequence>MDFDFQFLGRQIEAGAARVLSHQREDGAFSYFCELSPLTDAIMVIFLHLVGESDDPLVGELSETIAQAQTSDGPWVAYPDQTGNASLTTLCYFALKLSRYEMDSGREERARQFILDYGGIRHTSNLTKIVLACAGQLSWRELPPPFIDFVLWGEHAPVDIYDFASNTRLHMIPFMLLSHLDYHVDLPDEVGVKDLVTPSFSVPHIRIPFEHQRAVDAAREFILDRLEDNGTLASYHFATVLAVLALMAVGEEADYKVIQTAIQGLKQMVYRQCPSVHQQQFTSTVWDTALAMRALQATRLPMCNEALARGITYLLNHQHVDAGDWQVHAPKAKPGGWGFSDINTIYPDVDDTVAVLKVLHPVQARCRAAWRRGVKWVLVMQNEDGGWSPFDHNCNKAWLEHIPLNDMGKAMTDPSTADITGRVLETIGSTGIRAESAVTNAVHWLTGHQQSDGSWMGRWGVTFIYGTWAAVRGLRAVGLPRDTPTIQRALAWLEQVQNPDGGFGESCASDQLGRYQPLGYSTASQTAWALMAMMSASPALTKPILRAVEFLMNSACEEGGWEESYPTGAAVAGQAYICYHSYREVWPLLALCMYLDRFRPA</sequence>
<dbReference type="InterPro" id="IPR002365">
    <property type="entry name" value="Terpene_synthase_CS"/>
</dbReference>
<reference evidence="7" key="1">
    <citation type="submission" date="2022-08" db="EMBL/GenBank/DDBJ databases">
        <title>Alicyclobacillus fastidiosus DSM 17978, complete genome.</title>
        <authorList>
            <person name="Wang Q."/>
            <person name="Cai R."/>
            <person name="Wang Z."/>
        </authorList>
    </citation>
    <scope>NUCLEOTIDE SEQUENCE</scope>
    <source>
        <strain evidence="7">DSM 17978</strain>
    </source>
</reference>
<evidence type="ECO:0000256" key="4">
    <source>
        <dbReference type="ARBA" id="ARBA00023235"/>
    </source>
</evidence>
<proteinExistence type="inferred from homology"/>
<feature type="domain" description="Squalene cyclase N-terminal" evidence="6">
    <location>
        <begin position="206"/>
        <end position="271"/>
    </location>
</feature>
<comment type="similarity">
    <text evidence="2">Belongs to the terpene cyclase/mutase family.</text>
</comment>